<dbReference type="GO" id="GO:0008903">
    <property type="term" value="F:hydroxypyruvate isomerase activity"/>
    <property type="evidence" value="ECO:0007669"/>
    <property type="project" value="TreeGrafter"/>
</dbReference>
<dbReference type="InterPro" id="IPR013022">
    <property type="entry name" value="Xyl_isomerase-like_TIM-brl"/>
</dbReference>
<feature type="domain" description="Xylose isomerase-like TIM barrel" evidence="4">
    <location>
        <begin position="21"/>
        <end position="255"/>
    </location>
</feature>
<dbReference type="InterPro" id="IPR036237">
    <property type="entry name" value="Xyl_isomerase-like_sf"/>
</dbReference>
<accession>A0A177N0I9</accession>
<dbReference type="PANTHER" id="PTHR43489">
    <property type="entry name" value="ISOMERASE"/>
    <property type="match status" value="1"/>
</dbReference>
<dbReference type="InterPro" id="IPR050417">
    <property type="entry name" value="Sugar_Epim/Isomerase"/>
</dbReference>
<dbReference type="Proteomes" id="UP000077628">
    <property type="component" value="Unassembled WGS sequence"/>
</dbReference>
<evidence type="ECO:0000313" key="5">
    <source>
        <dbReference type="EMBL" id="OAI11164.1"/>
    </source>
</evidence>
<keyword evidence="6" id="KW-1185">Reference proteome</keyword>
<proteinExistence type="inferred from homology"/>
<dbReference type="EMBL" id="LUUK01000234">
    <property type="protein sequence ID" value="OAI11164.1"/>
    <property type="molecule type" value="Genomic_DNA"/>
</dbReference>
<dbReference type="AlphaFoldDB" id="A0A177N0I9"/>
<dbReference type="PIRSF" id="PIRSF006241">
    <property type="entry name" value="HyI"/>
    <property type="match status" value="1"/>
</dbReference>
<evidence type="ECO:0000256" key="2">
    <source>
        <dbReference type="PIRNR" id="PIRNR006241"/>
    </source>
</evidence>
<comment type="caution">
    <text evidence="5">The sequence shown here is derived from an EMBL/GenBank/DDBJ whole genome shotgun (WGS) entry which is preliminary data.</text>
</comment>
<gene>
    <name evidence="5" type="ORF">A1355_16395</name>
</gene>
<sequence>MLRFSANLSLLFDEYPLLERFQAARRAGFDAVEIQFPYDLPAEAIADQLQYHDLRLVLFNVDAATLLQGGEGLAAVPERVAEFRRAVAQAYRYAQVLRPAFVNVLPGRCLTAACRPAYWQTLLDNLRFAADQFAELGVETVFEVINTFDMPGFLVDSGRQMLDILDQIGHSHLKMQYDIYHMTRMGEDCAAFIAEHAERIGHIQFADVPGRAEPGSGAIDFSAMFGAIAGSAYRGWLGAEYRPSGATADSLAWLPASTV</sequence>
<evidence type="ECO:0000313" key="6">
    <source>
        <dbReference type="Proteomes" id="UP000077628"/>
    </source>
</evidence>
<dbReference type="RefSeq" id="WP_064031824.1">
    <property type="nucleotide sequence ID" value="NZ_LUUK01000234.1"/>
</dbReference>
<dbReference type="STRING" id="702114.A1355_16395"/>
<reference evidence="6" key="1">
    <citation type="submission" date="2016-03" db="EMBL/GenBank/DDBJ databases">
        <authorList>
            <person name="Heylen K."/>
            <person name="De Vos P."/>
            <person name="Vekeman B."/>
        </authorList>
    </citation>
    <scope>NUCLEOTIDE SEQUENCE [LARGE SCALE GENOMIC DNA]</scope>
    <source>
        <strain evidence="6">R-45383</strain>
    </source>
</reference>
<organism evidence="5 6">
    <name type="scientific">Methylomonas koyamae</name>
    <dbReference type="NCBI Taxonomy" id="702114"/>
    <lineage>
        <taxon>Bacteria</taxon>
        <taxon>Pseudomonadati</taxon>
        <taxon>Pseudomonadota</taxon>
        <taxon>Gammaproteobacteria</taxon>
        <taxon>Methylococcales</taxon>
        <taxon>Methylococcaceae</taxon>
        <taxon>Methylomonas</taxon>
    </lineage>
</organism>
<keyword evidence="1 2" id="KW-0413">Isomerase</keyword>
<dbReference type="InterPro" id="IPR026040">
    <property type="entry name" value="HyI-like"/>
</dbReference>
<dbReference type="Gene3D" id="3.20.20.150">
    <property type="entry name" value="Divalent-metal-dependent TIM barrel enzymes"/>
    <property type="match status" value="1"/>
</dbReference>
<dbReference type="GO" id="GO:0046487">
    <property type="term" value="P:glyoxylate metabolic process"/>
    <property type="evidence" value="ECO:0007669"/>
    <property type="project" value="TreeGrafter"/>
</dbReference>
<dbReference type="Pfam" id="PF01261">
    <property type="entry name" value="AP_endonuc_2"/>
    <property type="match status" value="1"/>
</dbReference>
<feature type="active site" description="Proton donor/acceptor" evidence="3">
    <location>
        <position position="240"/>
    </location>
</feature>
<dbReference type="OrthoDB" id="9786584at2"/>
<protein>
    <submittedName>
        <fullName evidence="5">Hydroxypyruvate isomerase</fullName>
    </submittedName>
</protein>
<dbReference type="PANTHER" id="PTHR43489:SF6">
    <property type="entry name" value="HYDROXYPYRUVATE ISOMERASE-RELATED"/>
    <property type="match status" value="1"/>
</dbReference>
<feature type="active site" description="Proton donor/acceptor" evidence="3">
    <location>
        <position position="143"/>
    </location>
</feature>
<comment type="similarity">
    <text evidence="2">Belongs to the hyi family.</text>
</comment>
<dbReference type="SUPFAM" id="SSF51658">
    <property type="entry name" value="Xylose isomerase-like"/>
    <property type="match status" value="1"/>
</dbReference>
<evidence type="ECO:0000256" key="3">
    <source>
        <dbReference type="PIRSR" id="PIRSR006241-50"/>
    </source>
</evidence>
<keyword evidence="5" id="KW-0670">Pyruvate</keyword>
<name>A0A177N0I9_9GAMM</name>
<evidence type="ECO:0000256" key="1">
    <source>
        <dbReference type="ARBA" id="ARBA00023235"/>
    </source>
</evidence>
<evidence type="ECO:0000259" key="4">
    <source>
        <dbReference type="Pfam" id="PF01261"/>
    </source>
</evidence>